<dbReference type="Proteomes" id="UP000196503">
    <property type="component" value="Unassembled WGS sequence"/>
</dbReference>
<name>A0A200HZB6_9ENTE</name>
<sequence>MANKKQLAKKKFLKQKKQKEYNRKKIADFMEMLPVEESIKLEQNQQYFFDNIEIYGTQRTMVEGYQKNKLGGNGC</sequence>
<evidence type="ECO:0000313" key="1">
    <source>
        <dbReference type="EMBL" id="OUZ18068.1"/>
    </source>
</evidence>
<dbReference type="EMBL" id="NIBL01000002">
    <property type="protein sequence ID" value="OUZ18068.1"/>
    <property type="molecule type" value="Genomic_DNA"/>
</dbReference>
<evidence type="ECO:0000313" key="2">
    <source>
        <dbReference type="Proteomes" id="UP000196503"/>
    </source>
</evidence>
<accession>A0A200HZB6</accession>
<gene>
    <name evidence="1" type="ORF">A5869_001550</name>
</gene>
<reference evidence="1 2" key="1">
    <citation type="submission" date="2017-05" db="EMBL/GenBank/DDBJ databases">
        <title>The Genome Sequence of Enterococcus faecium 2D5_DIV0622.</title>
        <authorList>
            <consortium name="The Broad Institute Genomics Platform"/>
            <consortium name="The Broad Institute Genomic Center for Infectious Diseases"/>
            <person name="Earl A."/>
            <person name="Manson A."/>
            <person name="Schwartman J."/>
            <person name="Gilmore M."/>
            <person name="Abouelleil A."/>
            <person name="Cao P."/>
            <person name="Chapman S."/>
            <person name="Cusick C."/>
            <person name="Shea T."/>
            <person name="Young S."/>
            <person name="Neafsey D."/>
            <person name="Nusbaum C."/>
            <person name="Birren B."/>
        </authorList>
    </citation>
    <scope>NUCLEOTIDE SEQUENCE [LARGE SCALE GENOMIC DNA]</scope>
    <source>
        <strain evidence="1 2">2D5_DIV0622</strain>
    </source>
</reference>
<protein>
    <submittedName>
        <fullName evidence="1">Uncharacterized protein</fullName>
    </submittedName>
</protein>
<organism evidence="1 2">
    <name type="scientific">Enterococcus cecorum</name>
    <dbReference type="NCBI Taxonomy" id="44008"/>
    <lineage>
        <taxon>Bacteria</taxon>
        <taxon>Bacillati</taxon>
        <taxon>Bacillota</taxon>
        <taxon>Bacilli</taxon>
        <taxon>Lactobacillales</taxon>
        <taxon>Enterococcaceae</taxon>
        <taxon>Enterococcus</taxon>
    </lineage>
</organism>
<proteinExistence type="predicted"/>
<comment type="caution">
    <text evidence="1">The sequence shown here is derived from an EMBL/GenBank/DDBJ whole genome shotgun (WGS) entry which is preliminary data.</text>
</comment>
<dbReference type="RefSeq" id="WP_087663384.1">
    <property type="nucleotide sequence ID" value="NZ_NIBL01000002.1"/>
</dbReference>
<dbReference type="AlphaFoldDB" id="A0A200HZB6"/>